<protein>
    <recommendedName>
        <fullName evidence="2">MalT-like TPR region domain-containing protein</fullName>
    </recommendedName>
</protein>
<evidence type="ECO:0008006" key="2">
    <source>
        <dbReference type="Google" id="ProtNLM"/>
    </source>
</evidence>
<dbReference type="EMBL" id="BART01016566">
    <property type="protein sequence ID" value="GAG83346.1"/>
    <property type="molecule type" value="Genomic_DNA"/>
</dbReference>
<feature type="non-terminal residue" evidence="1">
    <location>
        <position position="1"/>
    </location>
</feature>
<dbReference type="AlphaFoldDB" id="X1CGI5"/>
<name>X1CGI5_9ZZZZ</name>
<comment type="caution">
    <text evidence="1">The sequence shown here is derived from an EMBL/GenBank/DDBJ whole genome shotgun (WGS) entry which is preliminary data.</text>
</comment>
<sequence length="169" mass="19320">FVWGNMDTHELYMDENNLRLATNIRLQMSALADELIQEGKFDKAKEILDLTFEKMPERNVPLSRVIVPMINSYVEAGDKAKADELSNKLFDISESEFNFYTSKDIRHILELTQEIEINSLICKQLMQLARIHNMDSLDDFTGRFAQMEAQLSAVANQIQRAPSGGGVNY</sequence>
<gene>
    <name evidence="1" type="ORF">S01H4_31817</name>
</gene>
<reference evidence="1" key="1">
    <citation type="journal article" date="2014" name="Front. Microbiol.">
        <title>High frequency of phylogenetically diverse reductive dehalogenase-homologous genes in deep subseafloor sedimentary metagenomes.</title>
        <authorList>
            <person name="Kawai M."/>
            <person name="Futagami T."/>
            <person name="Toyoda A."/>
            <person name="Takaki Y."/>
            <person name="Nishi S."/>
            <person name="Hori S."/>
            <person name="Arai W."/>
            <person name="Tsubouchi T."/>
            <person name="Morono Y."/>
            <person name="Uchiyama I."/>
            <person name="Ito T."/>
            <person name="Fujiyama A."/>
            <person name="Inagaki F."/>
            <person name="Takami H."/>
        </authorList>
    </citation>
    <scope>NUCLEOTIDE SEQUENCE</scope>
    <source>
        <strain evidence="1">Expedition CK06-06</strain>
    </source>
</reference>
<proteinExistence type="predicted"/>
<evidence type="ECO:0000313" key="1">
    <source>
        <dbReference type="EMBL" id="GAG83346.1"/>
    </source>
</evidence>
<organism evidence="1">
    <name type="scientific">marine sediment metagenome</name>
    <dbReference type="NCBI Taxonomy" id="412755"/>
    <lineage>
        <taxon>unclassified sequences</taxon>
        <taxon>metagenomes</taxon>
        <taxon>ecological metagenomes</taxon>
    </lineage>
</organism>
<accession>X1CGI5</accession>